<evidence type="ECO:0000313" key="2">
    <source>
        <dbReference type="Proteomes" id="UP001304895"/>
    </source>
</evidence>
<dbReference type="AlphaFoldDB" id="A0AAN6UJ38"/>
<dbReference type="EMBL" id="MU853411">
    <property type="protein sequence ID" value="KAK4133798.1"/>
    <property type="molecule type" value="Genomic_DNA"/>
</dbReference>
<organism evidence="1 2">
    <name type="scientific">Trichocladium antarcticum</name>
    <dbReference type="NCBI Taxonomy" id="1450529"/>
    <lineage>
        <taxon>Eukaryota</taxon>
        <taxon>Fungi</taxon>
        <taxon>Dikarya</taxon>
        <taxon>Ascomycota</taxon>
        <taxon>Pezizomycotina</taxon>
        <taxon>Sordariomycetes</taxon>
        <taxon>Sordariomycetidae</taxon>
        <taxon>Sordariales</taxon>
        <taxon>Chaetomiaceae</taxon>
        <taxon>Trichocladium</taxon>
    </lineage>
</organism>
<reference evidence="1" key="1">
    <citation type="journal article" date="2023" name="Mol. Phylogenet. Evol.">
        <title>Genome-scale phylogeny and comparative genomics of the fungal order Sordariales.</title>
        <authorList>
            <person name="Hensen N."/>
            <person name="Bonometti L."/>
            <person name="Westerberg I."/>
            <person name="Brannstrom I.O."/>
            <person name="Guillou S."/>
            <person name="Cros-Aarteil S."/>
            <person name="Calhoun S."/>
            <person name="Haridas S."/>
            <person name="Kuo A."/>
            <person name="Mondo S."/>
            <person name="Pangilinan J."/>
            <person name="Riley R."/>
            <person name="LaButti K."/>
            <person name="Andreopoulos B."/>
            <person name="Lipzen A."/>
            <person name="Chen C."/>
            <person name="Yan M."/>
            <person name="Daum C."/>
            <person name="Ng V."/>
            <person name="Clum A."/>
            <person name="Steindorff A."/>
            <person name="Ohm R.A."/>
            <person name="Martin F."/>
            <person name="Silar P."/>
            <person name="Natvig D.O."/>
            <person name="Lalanne C."/>
            <person name="Gautier V."/>
            <person name="Ament-Velasquez S.L."/>
            <person name="Kruys A."/>
            <person name="Hutchinson M.I."/>
            <person name="Powell A.J."/>
            <person name="Barry K."/>
            <person name="Miller A.N."/>
            <person name="Grigoriev I.V."/>
            <person name="Debuchy R."/>
            <person name="Gladieux P."/>
            <person name="Hiltunen Thoren M."/>
            <person name="Johannesson H."/>
        </authorList>
    </citation>
    <scope>NUCLEOTIDE SEQUENCE</scope>
    <source>
        <strain evidence="1">CBS 123565</strain>
    </source>
</reference>
<accession>A0AAN6UJ38</accession>
<comment type="caution">
    <text evidence="1">The sequence shown here is derived from an EMBL/GenBank/DDBJ whole genome shotgun (WGS) entry which is preliminary data.</text>
</comment>
<gene>
    <name evidence="1" type="ORF">BT67DRAFT_44254</name>
</gene>
<dbReference type="Proteomes" id="UP001304895">
    <property type="component" value="Unassembled WGS sequence"/>
</dbReference>
<keyword evidence="2" id="KW-1185">Reference proteome</keyword>
<name>A0AAN6UJ38_9PEZI</name>
<evidence type="ECO:0000313" key="1">
    <source>
        <dbReference type="EMBL" id="KAK4133798.1"/>
    </source>
</evidence>
<protein>
    <submittedName>
        <fullName evidence="1">Uncharacterized protein</fullName>
    </submittedName>
</protein>
<proteinExistence type="predicted"/>
<reference evidence="1" key="2">
    <citation type="submission" date="2023-05" db="EMBL/GenBank/DDBJ databases">
        <authorList>
            <consortium name="Lawrence Berkeley National Laboratory"/>
            <person name="Steindorff A."/>
            <person name="Hensen N."/>
            <person name="Bonometti L."/>
            <person name="Westerberg I."/>
            <person name="Brannstrom I.O."/>
            <person name="Guillou S."/>
            <person name="Cros-Aarteil S."/>
            <person name="Calhoun S."/>
            <person name="Haridas S."/>
            <person name="Kuo A."/>
            <person name="Mondo S."/>
            <person name="Pangilinan J."/>
            <person name="Riley R."/>
            <person name="Labutti K."/>
            <person name="Andreopoulos B."/>
            <person name="Lipzen A."/>
            <person name="Chen C."/>
            <person name="Yanf M."/>
            <person name="Daum C."/>
            <person name="Ng V."/>
            <person name="Clum A."/>
            <person name="Ohm R."/>
            <person name="Martin F."/>
            <person name="Silar P."/>
            <person name="Natvig D."/>
            <person name="Lalanne C."/>
            <person name="Gautier V."/>
            <person name="Ament-Velasquez S.L."/>
            <person name="Kruys A."/>
            <person name="Hutchinson M.I."/>
            <person name="Powell A.J."/>
            <person name="Barry K."/>
            <person name="Miller A.N."/>
            <person name="Grigoriev I.V."/>
            <person name="Debuchy R."/>
            <person name="Gladieux P."/>
            <person name="Thoren M.H."/>
            <person name="Johannesson H."/>
        </authorList>
    </citation>
    <scope>NUCLEOTIDE SEQUENCE</scope>
    <source>
        <strain evidence="1">CBS 123565</strain>
    </source>
</reference>
<sequence length="164" mass="17617">MHQRRGRMCFVAVIEIATSLENSIVAAEALRTLGMMHCQVYRSHKTPLFQCCAPQTMSQEPEGSGLAATIGRFLRVATLPSPEGPLPTSPADTMCISPPQEQNSSLDAASDTYAPSRRELHPNHDSSISNPTAHYHSSCDSALGLARLPSICLRLPCSAGDIEA</sequence>